<evidence type="ECO:0000313" key="2">
    <source>
        <dbReference type="Proteomes" id="UP000184386"/>
    </source>
</evidence>
<dbReference type="EMBL" id="FRAC01000015">
    <property type="protein sequence ID" value="SHK69447.1"/>
    <property type="molecule type" value="Genomic_DNA"/>
</dbReference>
<sequence length="101" mass="11928">MKTLEESIGIMKDKNYVTITHEKMNDLFSIVDDIEFSALRYYPTMEEIEVMKTNIPKFYAFILWILSNPGGPETKEEQKAEKELNRIIMKHTRLKKIKAET</sequence>
<accession>A0A1M6UJT9</accession>
<gene>
    <name evidence="1" type="ORF">SAMN02745136_03120</name>
</gene>
<dbReference type="AlphaFoldDB" id="A0A1M6UJT9"/>
<dbReference type="Proteomes" id="UP000184386">
    <property type="component" value="Unassembled WGS sequence"/>
</dbReference>
<keyword evidence="2" id="KW-1185">Reference proteome</keyword>
<dbReference type="OrthoDB" id="9847266at2"/>
<evidence type="ECO:0000313" key="1">
    <source>
        <dbReference type="EMBL" id="SHK69447.1"/>
    </source>
</evidence>
<protein>
    <submittedName>
        <fullName evidence="1">Uncharacterized protein</fullName>
    </submittedName>
</protein>
<proteinExistence type="predicted"/>
<organism evidence="1 2">
    <name type="scientific">Anaerocolumna jejuensis DSM 15929</name>
    <dbReference type="NCBI Taxonomy" id="1121322"/>
    <lineage>
        <taxon>Bacteria</taxon>
        <taxon>Bacillati</taxon>
        <taxon>Bacillota</taxon>
        <taxon>Clostridia</taxon>
        <taxon>Lachnospirales</taxon>
        <taxon>Lachnospiraceae</taxon>
        <taxon>Anaerocolumna</taxon>
    </lineage>
</organism>
<dbReference type="STRING" id="1121322.SAMN02745136_03120"/>
<reference evidence="1 2" key="1">
    <citation type="submission" date="2016-11" db="EMBL/GenBank/DDBJ databases">
        <authorList>
            <person name="Jaros S."/>
            <person name="Januszkiewicz K."/>
            <person name="Wedrychowicz H."/>
        </authorList>
    </citation>
    <scope>NUCLEOTIDE SEQUENCE [LARGE SCALE GENOMIC DNA]</scope>
    <source>
        <strain evidence="1 2">DSM 15929</strain>
    </source>
</reference>
<name>A0A1M6UJT9_9FIRM</name>
<dbReference type="RefSeq" id="WP_073277542.1">
    <property type="nucleotide sequence ID" value="NZ_FRAC01000015.1"/>
</dbReference>